<comment type="caution">
    <text evidence="1">The sequence shown here is derived from an EMBL/GenBank/DDBJ whole genome shotgun (WGS) entry which is preliminary data.</text>
</comment>
<evidence type="ECO:0000313" key="2">
    <source>
        <dbReference type="Proteomes" id="UP000696280"/>
    </source>
</evidence>
<name>A0A9N9PTI0_9HELO</name>
<organism evidence="1 2">
    <name type="scientific">Hymenoscyphus fraxineus</name>
    <dbReference type="NCBI Taxonomy" id="746836"/>
    <lineage>
        <taxon>Eukaryota</taxon>
        <taxon>Fungi</taxon>
        <taxon>Dikarya</taxon>
        <taxon>Ascomycota</taxon>
        <taxon>Pezizomycotina</taxon>
        <taxon>Leotiomycetes</taxon>
        <taxon>Helotiales</taxon>
        <taxon>Helotiaceae</taxon>
        <taxon>Hymenoscyphus</taxon>
    </lineage>
</organism>
<evidence type="ECO:0000313" key="1">
    <source>
        <dbReference type="EMBL" id="CAG8954548.1"/>
    </source>
</evidence>
<keyword evidence="2" id="KW-1185">Reference proteome</keyword>
<dbReference type="AlphaFoldDB" id="A0A9N9PTI0"/>
<gene>
    <name evidence="1" type="ORF">HYFRA_00004464</name>
</gene>
<reference evidence="1" key="1">
    <citation type="submission" date="2021-07" db="EMBL/GenBank/DDBJ databases">
        <authorList>
            <person name="Durling M."/>
        </authorList>
    </citation>
    <scope>NUCLEOTIDE SEQUENCE</scope>
</reference>
<proteinExistence type="predicted"/>
<sequence length="82" mass="9254">MPPSGRTGLLKINTFVVLLEDRRRRLTAICRQRSDNHKLSLGIFPGGNNYTLPLRPCIIASTGFSEVMKSNYCWKRSLANCV</sequence>
<accession>A0A9N9PTI0</accession>
<dbReference type="EMBL" id="CAJVRL010000057">
    <property type="protein sequence ID" value="CAG8954548.1"/>
    <property type="molecule type" value="Genomic_DNA"/>
</dbReference>
<protein>
    <submittedName>
        <fullName evidence="1">Uncharacterized protein</fullName>
    </submittedName>
</protein>
<dbReference type="Proteomes" id="UP000696280">
    <property type="component" value="Unassembled WGS sequence"/>
</dbReference>